<feature type="region of interest" description="Disordered" evidence="8">
    <location>
        <begin position="39"/>
        <end position="70"/>
    </location>
</feature>
<evidence type="ECO:0000256" key="8">
    <source>
        <dbReference type="SAM" id="MobiDB-lite"/>
    </source>
</evidence>
<evidence type="ECO:0000313" key="11">
    <source>
        <dbReference type="WBParaSite" id="TCLT_0000239201-mRNA-1"/>
    </source>
</evidence>
<proteinExistence type="inferred from homology"/>
<feature type="compositionally biased region" description="Basic residues" evidence="8">
    <location>
        <begin position="299"/>
        <end position="309"/>
    </location>
</feature>
<dbReference type="OrthoDB" id="448446at2759"/>
<keyword evidence="7" id="KW-0175">Coiled coil</keyword>
<feature type="coiled-coil region" evidence="7">
    <location>
        <begin position="198"/>
        <end position="246"/>
    </location>
</feature>
<dbReference type="PANTHER" id="PTHR21738">
    <property type="entry name" value="RIBOSOMAL RNA PROCESSING PROTEIN 36 HOMOLOG"/>
    <property type="match status" value="1"/>
</dbReference>
<evidence type="ECO:0000313" key="10">
    <source>
        <dbReference type="Proteomes" id="UP000276776"/>
    </source>
</evidence>
<dbReference type="WBParaSite" id="TCLT_0000239201-mRNA-1">
    <property type="protein sequence ID" value="TCLT_0000239201-mRNA-1"/>
    <property type="gene ID" value="TCLT_0000239201"/>
</dbReference>
<dbReference type="EMBL" id="UYYF01000481">
    <property type="protein sequence ID" value="VDM98323.1"/>
    <property type="molecule type" value="Genomic_DNA"/>
</dbReference>
<feature type="compositionally biased region" description="Basic and acidic residues" evidence="8">
    <location>
        <begin position="39"/>
        <end position="55"/>
    </location>
</feature>
<name>A0A0N5CQ92_THECL</name>
<comment type="subunit">
    <text evidence="6">Associates with 90S and pre-40S pre-ribosomal particles.</text>
</comment>
<keyword evidence="6" id="KW-0687">Ribonucleoprotein</keyword>
<evidence type="ECO:0000256" key="5">
    <source>
        <dbReference type="ARBA" id="ARBA00023242"/>
    </source>
</evidence>
<dbReference type="Proteomes" id="UP000276776">
    <property type="component" value="Unassembled WGS sequence"/>
</dbReference>
<feature type="compositionally biased region" description="Basic and acidic residues" evidence="8">
    <location>
        <begin position="317"/>
        <end position="326"/>
    </location>
</feature>
<sequence>MVIHVIDMLNRNKQRLDNEASKRGRYQISYVSKLEKNILEDGDSDKNQKPLKDVDESSDEEKLEYVKHEEHDKDSLVSDFNSEHCKAELDIVQFREEIANVPLCKAKQLQEKLGQKLFDKAFFGESSICSSSKQTARRTFTRENSKRPREVSSKIPVSKFRNVFQNEKLGRPILDPRFDDRCGEFNDYIYHNNYDFLNDIRQQEKKILIEELKRVKREGGGDLDHLKETLKNMKNREKTKEDVERRKQVIREIRHENIERMQKGLPPIYKTRAQIRQLLWEKKSEELKGGKKLEKYLHRRAKKESKRRGANISVGRINERISDASD</sequence>
<keyword evidence="3 6" id="KW-0690">Ribosome biogenesis</keyword>
<evidence type="ECO:0000256" key="4">
    <source>
        <dbReference type="ARBA" id="ARBA00022552"/>
    </source>
</evidence>
<dbReference type="GO" id="GO:0030686">
    <property type="term" value="C:90S preribosome"/>
    <property type="evidence" value="ECO:0007669"/>
    <property type="project" value="TreeGrafter"/>
</dbReference>
<comment type="function">
    <text evidence="6">Component of the 90S pre-ribosome involved in the maturation of rRNAs. Required for early cleavages of the pre-RNAs in the 40S ribosomal subunit maturation pathway.</text>
</comment>
<dbReference type="GO" id="GO:0000462">
    <property type="term" value="P:maturation of SSU-rRNA from tricistronic rRNA transcript (SSU-rRNA, 5.8S rRNA, LSU-rRNA)"/>
    <property type="evidence" value="ECO:0007669"/>
    <property type="project" value="TreeGrafter"/>
</dbReference>
<evidence type="ECO:0000313" key="9">
    <source>
        <dbReference type="EMBL" id="VDM98323.1"/>
    </source>
</evidence>
<evidence type="ECO:0000256" key="2">
    <source>
        <dbReference type="ARBA" id="ARBA00009418"/>
    </source>
</evidence>
<evidence type="ECO:0000256" key="6">
    <source>
        <dbReference type="RuleBase" id="RU368027"/>
    </source>
</evidence>
<evidence type="ECO:0000256" key="1">
    <source>
        <dbReference type="ARBA" id="ARBA00004604"/>
    </source>
</evidence>
<accession>A0A0N5CQ92</accession>
<dbReference type="InterPro" id="IPR009292">
    <property type="entry name" value="RRP36"/>
</dbReference>
<dbReference type="STRING" id="103827.A0A0N5CQ92"/>
<evidence type="ECO:0000256" key="3">
    <source>
        <dbReference type="ARBA" id="ARBA00022517"/>
    </source>
</evidence>
<keyword evidence="10" id="KW-1185">Reference proteome</keyword>
<dbReference type="AlphaFoldDB" id="A0A0N5CQ92"/>
<dbReference type="OMA" id="EEEQCYK"/>
<evidence type="ECO:0000256" key="7">
    <source>
        <dbReference type="SAM" id="Coils"/>
    </source>
</evidence>
<keyword evidence="4 6" id="KW-0698">rRNA processing</keyword>
<reference evidence="11" key="1">
    <citation type="submission" date="2017-02" db="UniProtKB">
        <authorList>
            <consortium name="WormBaseParasite"/>
        </authorList>
    </citation>
    <scope>IDENTIFICATION</scope>
</reference>
<protein>
    <recommendedName>
        <fullName evidence="6">rRNA biogenesis protein RRP36</fullName>
    </recommendedName>
</protein>
<dbReference type="GO" id="GO:0005730">
    <property type="term" value="C:nucleolus"/>
    <property type="evidence" value="ECO:0007669"/>
    <property type="project" value="UniProtKB-SubCell"/>
</dbReference>
<reference evidence="9 10" key="2">
    <citation type="submission" date="2018-11" db="EMBL/GenBank/DDBJ databases">
        <authorList>
            <consortium name="Pathogen Informatics"/>
        </authorList>
    </citation>
    <scope>NUCLEOTIDE SEQUENCE [LARGE SCALE GENOMIC DNA]</scope>
</reference>
<keyword evidence="5 6" id="KW-0539">Nucleus</keyword>
<organism evidence="11">
    <name type="scientific">Thelazia callipaeda</name>
    <name type="common">Oriental eyeworm</name>
    <name type="synonym">Parasitic nematode</name>
    <dbReference type="NCBI Taxonomy" id="103827"/>
    <lineage>
        <taxon>Eukaryota</taxon>
        <taxon>Metazoa</taxon>
        <taxon>Ecdysozoa</taxon>
        <taxon>Nematoda</taxon>
        <taxon>Chromadorea</taxon>
        <taxon>Rhabditida</taxon>
        <taxon>Spirurina</taxon>
        <taxon>Spiruromorpha</taxon>
        <taxon>Thelazioidea</taxon>
        <taxon>Thelaziidae</taxon>
        <taxon>Thelazia</taxon>
    </lineage>
</organism>
<feature type="region of interest" description="Disordered" evidence="8">
    <location>
        <begin position="299"/>
        <end position="326"/>
    </location>
</feature>
<dbReference type="PANTHER" id="PTHR21738:SF0">
    <property type="entry name" value="RIBOSOMAL RNA PROCESSING PROTEIN 36 HOMOLOG"/>
    <property type="match status" value="1"/>
</dbReference>
<comment type="subcellular location">
    <subcellularLocation>
        <location evidence="1 6">Nucleus</location>
        <location evidence="1 6">Nucleolus</location>
    </subcellularLocation>
</comment>
<dbReference type="Pfam" id="PF06102">
    <property type="entry name" value="RRP36"/>
    <property type="match status" value="1"/>
</dbReference>
<comment type="similarity">
    <text evidence="2 6">Belongs to the RRP36 family.</text>
</comment>
<gene>
    <name evidence="9" type="ORF">TCLT_LOCUS2393</name>
</gene>